<dbReference type="Gene3D" id="1.20.1560.10">
    <property type="entry name" value="ABC transporter type 1, transmembrane domain"/>
    <property type="match status" value="1"/>
</dbReference>
<proteinExistence type="predicted"/>
<dbReference type="Pfam" id="PF00005">
    <property type="entry name" value="ABC_tran"/>
    <property type="match status" value="1"/>
</dbReference>
<dbReference type="PANTHER" id="PTHR24221:SF654">
    <property type="entry name" value="ATP-BINDING CASSETTE SUB-FAMILY B MEMBER 6"/>
    <property type="match status" value="1"/>
</dbReference>
<evidence type="ECO:0000259" key="8">
    <source>
        <dbReference type="PROSITE" id="PS50893"/>
    </source>
</evidence>
<dbReference type="InterPro" id="IPR003593">
    <property type="entry name" value="AAA+_ATPase"/>
</dbReference>
<dbReference type="Gene3D" id="3.40.50.300">
    <property type="entry name" value="P-loop containing nucleotide triphosphate hydrolases"/>
    <property type="match status" value="1"/>
</dbReference>
<feature type="transmembrane region" description="Helical" evidence="7">
    <location>
        <begin position="133"/>
        <end position="152"/>
    </location>
</feature>
<evidence type="ECO:0000256" key="1">
    <source>
        <dbReference type="ARBA" id="ARBA00004651"/>
    </source>
</evidence>
<evidence type="ECO:0000256" key="7">
    <source>
        <dbReference type="SAM" id="Phobius"/>
    </source>
</evidence>
<dbReference type="PANTHER" id="PTHR24221">
    <property type="entry name" value="ATP-BINDING CASSETTE SUB-FAMILY B"/>
    <property type="match status" value="1"/>
</dbReference>
<dbReference type="PROSITE" id="PS50893">
    <property type="entry name" value="ABC_TRANSPORTER_2"/>
    <property type="match status" value="1"/>
</dbReference>
<feature type="transmembrane region" description="Helical" evidence="7">
    <location>
        <begin position="53"/>
        <end position="73"/>
    </location>
</feature>
<reference evidence="10 11" key="1">
    <citation type="journal article" date="2019" name="Int. J. Syst. Evol. Microbiol.">
        <title>The Global Catalogue of Microorganisms (GCM) 10K type strain sequencing project: providing services to taxonomists for standard genome sequencing and annotation.</title>
        <authorList>
            <consortium name="The Broad Institute Genomics Platform"/>
            <consortium name="The Broad Institute Genome Sequencing Center for Infectious Disease"/>
            <person name="Wu L."/>
            <person name="Ma J."/>
        </authorList>
    </citation>
    <scope>NUCLEOTIDE SEQUENCE [LARGE SCALE GENOMIC DNA]</scope>
    <source>
        <strain evidence="10 11">JCM 14319</strain>
    </source>
</reference>
<evidence type="ECO:0000259" key="9">
    <source>
        <dbReference type="PROSITE" id="PS50929"/>
    </source>
</evidence>
<dbReference type="GO" id="GO:0005524">
    <property type="term" value="F:ATP binding"/>
    <property type="evidence" value="ECO:0007669"/>
    <property type="project" value="UniProtKB-KW"/>
</dbReference>
<dbReference type="RefSeq" id="WP_232499987.1">
    <property type="nucleotide sequence ID" value="NZ_BAAANH010000003.1"/>
</dbReference>
<evidence type="ECO:0000256" key="5">
    <source>
        <dbReference type="ARBA" id="ARBA00022989"/>
    </source>
</evidence>
<evidence type="ECO:0000313" key="10">
    <source>
        <dbReference type="EMBL" id="GAA1759656.1"/>
    </source>
</evidence>
<dbReference type="Pfam" id="PF00664">
    <property type="entry name" value="ABC_membrane"/>
    <property type="match status" value="1"/>
</dbReference>
<dbReference type="InterPro" id="IPR039421">
    <property type="entry name" value="Type_1_exporter"/>
</dbReference>
<keyword evidence="3" id="KW-0547">Nucleotide-binding</keyword>
<feature type="domain" description="ABC transporter" evidence="8">
    <location>
        <begin position="335"/>
        <end position="559"/>
    </location>
</feature>
<gene>
    <name evidence="10" type="ORF">GCM10009747_18380</name>
</gene>
<name>A0ABN2KLN7_9MICO</name>
<dbReference type="InterPro" id="IPR011527">
    <property type="entry name" value="ABC1_TM_dom"/>
</dbReference>
<evidence type="ECO:0000256" key="4">
    <source>
        <dbReference type="ARBA" id="ARBA00022840"/>
    </source>
</evidence>
<keyword evidence="5 7" id="KW-1133">Transmembrane helix</keyword>
<keyword evidence="4 10" id="KW-0067">ATP-binding</keyword>
<dbReference type="EMBL" id="BAAANH010000003">
    <property type="protein sequence ID" value="GAA1759656.1"/>
    <property type="molecule type" value="Genomic_DNA"/>
</dbReference>
<keyword evidence="11" id="KW-1185">Reference proteome</keyword>
<dbReference type="Proteomes" id="UP001500506">
    <property type="component" value="Unassembled WGS sequence"/>
</dbReference>
<comment type="subcellular location">
    <subcellularLocation>
        <location evidence="1">Cell membrane</location>
        <topology evidence="1">Multi-pass membrane protein</topology>
    </subcellularLocation>
</comment>
<evidence type="ECO:0000313" key="11">
    <source>
        <dbReference type="Proteomes" id="UP001500506"/>
    </source>
</evidence>
<comment type="caution">
    <text evidence="10">The sequence shown here is derived from an EMBL/GenBank/DDBJ whole genome shotgun (WGS) entry which is preliminary data.</text>
</comment>
<keyword evidence="6 7" id="KW-0472">Membrane</keyword>
<feature type="domain" description="ABC transmembrane type-1" evidence="9">
    <location>
        <begin position="22"/>
        <end position="298"/>
    </location>
</feature>
<evidence type="ECO:0000256" key="6">
    <source>
        <dbReference type="ARBA" id="ARBA00023136"/>
    </source>
</evidence>
<keyword evidence="2 7" id="KW-0812">Transmembrane</keyword>
<dbReference type="InterPro" id="IPR017871">
    <property type="entry name" value="ABC_transporter-like_CS"/>
</dbReference>
<organism evidence="10 11">
    <name type="scientific">Agromyces humatus</name>
    <dbReference type="NCBI Taxonomy" id="279573"/>
    <lineage>
        <taxon>Bacteria</taxon>
        <taxon>Bacillati</taxon>
        <taxon>Actinomycetota</taxon>
        <taxon>Actinomycetes</taxon>
        <taxon>Micrococcales</taxon>
        <taxon>Microbacteriaceae</taxon>
        <taxon>Agromyces</taxon>
    </lineage>
</organism>
<dbReference type="PROSITE" id="PS50929">
    <property type="entry name" value="ABC_TM1F"/>
    <property type="match status" value="1"/>
</dbReference>
<dbReference type="SUPFAM" id="SSF52540">
    <property type="entry name" value="P-loop containing nucleoside triphosphate hydrolases"/>
    <property type="match status" value="1"/>
</dbReference>
<dbReference type="InterPro" id="IPR027417">
    <property type="entry name" value="P-loop_NTPase"/>
</dbReference>
<sequence length="559" mass="58463">MTAIRRLLPFIATRPRLFLETLACNVVVQLGVLGVAIGLSLLIGRILSGQPTSLLGSGAVLAGAGILISLATWRESWISHDLAYGLIGVLRDRVFAALRESLPDRRDPRHSGDLAAVALADVDTLEWLYAHTVAQSLSAVFMLAVMAVTSLLVSPWLLLVWLPLLVAGVAVPFLTARASDRQAAELTTRSAALRSEVIDTIQGMRELRNAGALGRRRAQLAAHSTAMAVAQSRVASRIGLERAASDTLFALAALGAITVVMARIDTLPPALTPLAFTISTAALIPAAQISDLLRNAGALRESSRRIFEVLDRSPSVAPATATTTAHPSPHRGAGLEFRGVGFRYDPDRPPVLESVSFTVRPGETVALVGSTGAGKTTCARLALRLWDPDTGAVLVEGYDLASLPDHRLRRLVSTVPQEAPLLSGTIAGNLRLGNPGASTEQLEQAAAHTGLLADGAGLPHGLETPVGERGAGLSGGQRARVAIARALVVDPVVLILDEATAALDPDADAAITDFLRASSTRATLVVAHRPATIAACDRVIELASGSVRSAPSAELRSFG</sequence>
<evidence type="ECO:0000256" key="2">
    <source>
        <dbReference type="ARBA" id="ARBA00022692"/>
    </source>
</evidence>
<dbReference type="PROSITE" id="PS00211">
    <property type="entry name" value="ABC_TRANSPORTER_1"/>
    <property type="match status" value="1"/>
</dbReference>
<evidence type="ECO:0000256" key="3">
    <source>
        <dbReference type="ARBA" id="ARBA00022741"/>
    </source>
</evidence>
<feature type="transmembrane region" description="Helical" evidence="7">
    <location>
        <begin position="21"/>
        <end position="47"/>
    </location>
</feature>
<dbReference type="InterPro" id="IPR036640">
    <property type="entry name" value="ABC1_TM_sf"/>
</dbReference>
<dbReference type="SMART" id="SM00382">
    <property type="entry name" value="AAA"/>
    <property type="match status" value="1"/>
</dbReference>
<accession>A0ABN2KLN7</accession>
<dbReference type="InterPro" id="IPR003439">
    <property type="entry name" value="ABC_transporter-like_ATP-bd"/>
</dbReference>
<protein>
    <submittedName>
        <fullName evidence="10">ABC transporter ATP-binding protein</fullName>
    </submittedName>
</protein>
<dbReference type="SUPFAM" id="SSF90123">
    <property type="entry name" value="ABC transporter transmembrane region"/>
    <property type="match status" value="1"/>
</dbReference>